<dbReference type="EMBL" id="AHHD01000039">
    <property type="protein sequence ID" value="EKG21732.1"/>
    <property type="molecule type" value="Genomic_DNA"/>
</dbReference>
<dbReference type="VEuPathDB" id="FungiDB:MPH_00952"/>
<accession>K2SA19</accession>
<comment type="caution">
    <text evidence="1">The sequence shown here is derived from an EMBL/GenBank/DDBJ whole genome shotgun (WGS) entry which is preliminary data.</text>
</comment>
<organism evidence="1 2">
    <name type="scientific">Macrophomina phaseolina (strain MS6)</name>
    <name type="common">Charcoal rot fungus</name>
    <dbReference type="NCBI Taxonomy" id="1126212"/>
    <lineage>
        <taxon>Eukaryota</taxon>
        <taxon>Fungi</taxon>
        <taxon>Dikarya</taxon>
        <taxon>Ascomycota</taxon>
        <taxon>Pezizomycotina</taxon>
        <taxon>Dothideomycetes</taxon>
        <taxon>Dothideomycetes incertae sedis</taxon>
        <taxon>Botryosphaeriales</taxon>
        <taxon>Botryosphaeriaceae</taxon>
        <taxon>Macrophomina</taxon>
    </lineage>
</organism>
<dbReference type="AlphaFoldDB" id="K2SA19"/>
<evidence type="ECO:0000313" key="1">
    <source>
        <dbReference type="EMBL" id="EKG21732.1"/>
    </source>
</evidence>
<reference evidence="1 2" key="1">
    <citation type="journal article" date="2012" name="BMC Genomics">
        <title>Tools to kill: Genome of one of the most destructive plant pathogenic fungi Macrophomina phaseolina.</title>
        <authorList>
            <person name="Islam M.S."/>
            <person name="Haque M.S."/>
            <person name="Islam M.M."/>
            <person name="Emdad E.M."/>
            <person name="Halim A."/>
            <person name="Hossen Q.M.M."/>
            <person name="Hossain M.Z."/>
            <person name="Ahmed B."/>
            <person name="Rahim S."/>
            <person name="Rahman M.S."/>
            <person name="Alam M.M."/>
            <person name="Hou S."/>
            <person name="Wan X."/>
            <person name="Saito J.A."/>
            <person name="Alam M."/>
        </authorList>
    </citation>
    <scope>NUCLEOTIDE SEQUENCE [LARGE SCALE GENOMIC DNA]</scope>
    <source>
        <strain evidence="1 2">MS6</strain>
    </source>
</reference>
<sequence length="178" mass="19880">MPEQGANGCRQEEKVARACRKSKKHSATMVFLIVSEEKGLKALHARRHRKCMAARPLIHECTKAAACLEQGQEVLALSISLRQGKCGSHSIRAVRMCFADAYEAENVVWAHKPSRILVRSIPPAVEDGRRSPITSQTNGIDADASSGFRLRDHHQLNHRSLASCSIDFCLSFFFFFML</sequence>
<gene>
    <name evidence="1" type="ORF">MPH_00952</name>
</gene>
<evidence type="ECO:0000313" key="2">
    <source>
        <dbReference type="Proteomes" id="UP000007129"/>
    </source>
</evidence>
<proteinExistence type="predicted"/>
<dbReference type="HOGENOM" id="CLU_1510882_0_0_1"/>
<name>K2SA19_MACPH</name>
<protein>
    <submittedName>
        <fullName evidence="1">Uncharacterized protein</fullName>
    </submittedName>
</protein>
<dbReference type="InParanoid" id="K2SA19"/>
<dbReference type="Proteomes" id="UP000007129">
    <property type="component" value="Unassembled WGS sequence"/>
</dbReference>